<feature type="compositionally biased region" description="Basic and acidic residues" evidence="3">
    <location>
        <begin position="197"/>
        <end position="206"/>
    </location>
</feature>
<dbReference type="InterPro" id="IPR029071">
    <property type="entry name" value="Ubiquitin-like_domsf"/>
</dbReference>
<feature type="domain" description="PH" evidence="4">
    <location>
        <begin position="1223"/>
        <end position="1321"/>
    </location>
</feature>
<dbReference type="GO" id="GO:0005737">
    <property type="term" value="C:cytoplasm"/>
    <property type="evidence" value="ECO:0007669"/>
    <property type="project" value="TreeGrafter"/>
</dbReference>
<dbReference type="Pfam" id="PF00788">
    <property type="entry name" value="RA"/>
    <property type="match status" value="1"/>
</dbReference>
<feature type="compositionally biased region" description="Polar residues" evidence="3">
    <location>
        <begin position="272"/>
        <end position="287"/>
    </location>
</feature>
<evidence type="ECO:0000259" key="5">
    <source>
        <dbReference type="PROSITE" id="PS50105"/>
    </source>
</evidence>
<feature type="compositionally biased region" description="Low complexity" evidence="3">
    <location>
        <begin position="1877"/>
        <end position="1889"/>
    </location>
</feature>
<name>A0A1S3JTJ1_LINAN</name>
<evidence type="ECO:0000313" key="8">
    <source>
        <dbReference type="Proteomes" id="UP000085678"/>
    </source>
</evidence>
<dbReference type="SMART" id="SM00324">
    <property type="entry name" value="RhoGAP"/>
    <property type="match status" value="1"/>
</dbReference>
<dbReference type="Gene3D" id="2.30.29.30">
    <property type="entry name" value="Pleckstrin-homology domain (PH domain)/Phosphotyrosine-binding domain (PTB)"/>
    <property type="match status" value="5"/>
</dbReference>
<dbReference type="PROSITE" id="PS50105">
    <property type="entry name" value="SAM_DOMAIN"/>
    <property type="match status" value="1"/>
</dbReference>
<keyword evidence="8" id="KW-1185">Reference proteome</keyword>
<dbReference type="RefSeq" id="XP_013413384.1">
    <property type="nucleotide sequence ID" value="XM_013557930.1"/>
</dbReference>
<dbReference type="InterPro" id="IPR013761">
    <property type="entry name" value="SAM/pointed_sf"/>
</dbReference>
<dbReference type="InterPro" id="IPR038508">
    <property type="entry name" value="ArfGAP_dom_sf"/>
</dbReference>
<keyword evidence="2" id="KW-0479">Metal-binding</keyword>
<dbReference type="SMART" id="SM00233">
    <property type="entry name" value="PH"/>
    <property type="match status" value="5"/>
</dbReference>
<dbReference type="GO" id="GO:0008270">
    <property type="term" value="F:zinc ion binding"/>
    <property type="evidence" value="ECO:0007669"/>
    <property type="project" value="UniProtKB-KW"/>
</dbReference>
<evidence type="ECO:0000259" key="7">
    <source>
        <dbReference type="PROSITE" id="PS50238"/>
    </source>
</evidence>
<dbReference type="CDD" id="cd17113">
    <property type="entry name" value="RA_ARAPs"/>
    <property type="match status" value="1"/>
</dbReference>
<keyword evidence="1" id="KW-0343">GTPase activation</keyword>
<evidence type="ECO:0000259" key="6">
    <source>
        <dbReference type="PROSITE" id="PS50115"/>
    </source>
</evidence>
<evidence type="ECO:0000256" key="1">
    <source>
        <dbReference type="ARBA" id="ARBA00022468"/>
    </source>
</evidence>
<feature type="region of interest" description="Disordered" evidence="3">
    <location>
        <begin position="80"/>
        <end position="235"/>
    </location>
</feature>
<dbReference type="SUPFAM" id="SSF54236">
    <property type="entry name" value="Ubiquitin-like"/>
    <property type="match status" value="1"/>
</dbReference>
<dbReference type="InterPro" id="IPR008936">
    <property type="entry name" value="Rho_GTPase_activation_prot"/>
</dbReference>
<dbReference type="PROSITE" id="PS50115">
    <property type="entry name" value="ARFGAP"/>
    <property type="match status" value="1"/>
</dbReference>
<keyword evidence="2" id="KW-0862">Zinc</keyword>
<dbReference type="GO" id="GO:0005547">
    <property type="term" value="F:phosphatidylinositol-3,4,5-trisphosphate binding"/>
    <property type="evidence" value="ECO:0007669"/>
    <property type="project" value="TreeGrafter"/>
</dbReference>
<evidence type="ECO:0000256" key="3">
    <source>
        <dbReference type="SAM" id="MobiDB-lite"/>
    </source>
</evidence>
<evidence type="ECO:0000256" key="2">
    <source>
        <dbReference type="PROSITE-ProRule" id="PRU00288"/>
    </source>
</evidence>
<dbReference type="Pfam" id="PF01412">
    <property type="entry name" value="ArfGap"/>
    <property type="match status" value="1"/>
</dbReference>
<organism evidence="8 9">
    <name type="scientific">Lingula anatina</name>
    <name type="common">Brachiopod</name>
    <name type="synonym">Lingula unguis</name>
    <dbReference type="NCBI Taxonomy" id="7574"/>
    <lineage>
        <taxon>Eukaryota</taxon>
        <taxon>Metazoa</taxon>
        <taxon>Spiralia</taxon>
        <taxon>Lophotrochozoa</taxon>
        <taxon>Brachiopoda</taxon>
        <taxon>Linguliformea</taxon>
        <taxon>Lingulata</taxon>
        <taxon>Lingulida</taxon>
        <taxon>Linguloidea</taxon>
        <taxon>Lingulidae</taxon>
        <taxon>Lingula</taxon>
    </lineage>
</organism>
<feature type="domain" description="PH" evidence="4">
    <location>
        <begin position="801"/>
        <end position="900"/>
    </location>
</feature>
<dbReference type="GeneID" id="106175785"/>
<dbReference type="PRINTS" id="PR00405">
    <property type="entry name" value="REVINTRACTNG"/>
</dbReference>
<accession>A0A1S3JTJ1</accession>
<dbReference type="Pfam" id="PF00620">
    <property type="entry name" value="RhoGAP"/>
    <property type="match status" value="1"/>
</dbReference>
<dbReference type="Pfam" id="PF00536">
    <property type="entry name" value="SAM_1"/>
    <property type="match status" value="1"/>
</dbReference>
<feature type="region of interest" description="Disordered" evidence="3">
    <location>
        <begin position="1871"/>
        <end position="1903"/>
    </location>
</feature>
<dbReference type="GO" id="GO:0005096">
    <property type="term" value="F:GTPase activator activity"/>
    <property type="evidence" value="ECO:0007669"/>
    <property type="project" value="UniProtKB-KW"/>
</dbReference>
<dbReference type="InterPro" id="IPR037278">
    <property type="entry name" value="ARFGAP/RecO"/>
</dbReference>
<dbReference type="PROSITE" id="PS50238">
    <property type="entry name" value="RHOGAP"/>
    <property type="match status" value="1"/>
</dbReference>
<evidence type="ECO:0000259" key="4">
    <source>
        <dbReference type="PROSITE" id="PS50003"/>
    </source>
</evidence>
<feature type="compositionally biased region" description="Low complexity" evidence="3">
    <location>
        <begin position="124"/>
        <end position="133"/>
    </location>
</feature>
<dbReference type="InterPro" id="IPR001164">
    <property type="entry name" value="ArfGAP_dom"/>
</dbReference>
<evidence type="ECO:0000313" key="9">
    <source>
        <dbReference type="RefSeq" id="XP_013413384.1"/>
    </source>
</evidence>
<feature type="domain" description="Rho-GAP" evidence="7">
    <location>
        <begin position="1433"/>
        <end position="1622"/>
    </location>
</feature>
<dbReference type="SUPFAM" id="SSF47769">
    <property type="entry name" value="SAM/Pointed domain"/>
    <property type="match status" value="1"/>
</dbReference>
<feature type="region of interest" description="Disordered" evidence="3">
    <location>
        <begin position="336"/>
        <end position="361"/>
    </location>
</feature>
<proteinExistence type="predicted"/>
<protein>
    <submittedName>
        <fullName evidence="9">Arf-GAP with Rho-GAP domain, ANK repeat and PH domain-containing protein 1 isoform X2</fullName>
    </submittedName>
</protein>
<feature type="region of interest" description="Disordered" evidence="3">
    <location>
        <begin position="259"/>
        <end position="287"/>
    </location>
</feature>
<feature type="domain" description="SAM" evidence="5">
    <location>
        <begin position="1"/>
        <end position="57"/>
    </location>
</feature>
<feature type="domain" description="PH" evidence="4">
    <location>
        <begin position="1331"/>
        <end position="1429"/>
    </location>
</feature>
<dbReference type="Pfam" id="PF00169">
    <property type="entry name" value="PH"/>
    <property type="match status" value="4"/>
</dbReference>
<feature type="domain" description="PH" evidence="4">
    <location>
        <begin position="1756"/>
        <end position="1862"/>
    </location>
</feature>
<keyword evidence="2" id="KW-0863">Zinc-finger</keyword>
<reference evidence="9" key="1">
    <citation type="submission" date="2025-08" db="UniProtKB">
        <authorList>
            <consortium name="RefSeq"/>
        </authorList>
    </citation>
    <scope>IDENTIFICATION</scope>
    <source>
        <tissue evidence="9">Gonads</tissue>
    </source>
</reference>
<feature type="region of interest" description="Disordered" evidence="3">
    <location>
        <begin position="482"/>
        <end position="513"/>
    </location>
</feature>
<feature type="compositionally biased region" description="Polar residues" evidence="3">
    <location>
        <begin position="219"/>
        <end position="228"/>
    </location>
</feature>
<dbReference type="InterPro" id="IPR001660">
    <property type="entry name" value="SAM"/>
</dbReference>
<dbReference type="GO" id="GO:0007165">
    <property type="term" value="P:signal transduction"/>
    <property type="evidence" value="ECO:0007669"/>
    <property type="project" value="InterPro"/>
</dbReference>
<gene>
    <name evidence="9" type="primary">LOC106175785</name>
</gene>
<dbReference type="Gene3D" id="1.10.150.50">
    <property type="entry name" value="Transcription Factor, Ets-1"/>
    <property type="match status" value="1"/>
</dbReference>
<dbReference type="Gene3D" id="1.10.555.10">
    <property type="entry name" value="Rho GTPase activation protein"/>
    <property type="match status" value="1"/>
</dbReference>
<feature type="compositionally biased region" description="Polar residues" evidence="3">
    <location>
        <begin position="164"/>
        <end position="175"/>
    </location>
</feature>
<feature type="compositionally biased region" description="Pro residues" evidence="3">
    <location>
        <begin position="502"/>
        <end position="513"/>
    </location>
</feature>
<dbReference type="InterPro" id="IPR052227">
    <property type="entry name" value="Arf-Rho-GAP_ANK-PH_domain"/>
</dbReference>
<feature type="domain" description="PH" evidence="4">
    <location>
        <begin position="918"/>
        <end position="1007"/>
    </location>
</feature>
<feature type="region of interest" description="Disordered" evidence="3">
    <location>
        <begin position="415"/>
        <end position="435"/>
    </location>
</feature>
<dbReference type="InterPro" id="IPR011993">
    <property type="entry name" value="PH-like_dom_sf"/>
</dbReference>
<dbReference type="SUPFAM" id="SSF57863">
    <property type="entry name" value="ArfGap/RecO-like zinc finger"/>
    <property type="match status" value="1"/>
</dbReference>
<feature type="region of interest" description="Disordered" evidence="3">
    <location>
        <begin position="456"/>
        <end position="475"/>
    </location>
</feature>
<dbReference type="OrthoDB" id="29546at2759"/>
<dbReference type="InterPro" id="IPR000198">
    <property type="entry name" value="RhoGAP_dom"/>
</dbReference>
<dbReference type="SMART" id="SM00105">
    <property type="entry name" value="ArfGap"/>
    <property type="match status" value="1"/>
</dbReference>
<dbReference type="InterPro" id="IPR000159">
    <property type="entry name" value="RA_dom"/>
</dbReference>
<sequence length="1919" mass="214652">MASVEAWLKTLNLENYVSTLKAAGFTEISLCHNLDDITLQNIGIQLPGHRKRILSHLPREYVNLSQVSGDVEGHETEAVYSNVPETEAPPILPPKKRSFVEDPLTAPKVVSRPVPQPRHRASSRKSSGSSKKSFLSDEVQSPKETVPEDDEALTKSEDAVGSVYANTQNVKTQMPSGGLTESPLEGTTVNFGTSALGERKLSEPPKPKPRPRPRPYKSFDSSASTPAGQETKEQNNMADILPIHNKTDVVPAANMADTTCVQNNGNDRHSDSTTTPRVSDEIYQNTEIGPDISALSDFLETENRKSNSSFGSSSAIRGSVGIESLRARLEDLDALIPSDDESSPTKLGALTGPELLDQVPPSPRLVRAASNKFKPMTKPPDADITDMFDPFRRVSSEKKELSPLAIKSNCLDVPISSSTQINPPKSQDKSATQTSNYEAIWPSNRLSGMVLSKNKSSAGDLMSMDSPLESHKDILSGSNQLPQALNLETPPGSRDSTLSFTCPPPSFSPPPLPTMVAPPIPPRAGPPDFPAPSLPPTDKPPTFQAPLLPAFETSNQTFEANFADFDAFNNKPKPVPRSRPHKDLDVFNTDLEANFETTASSQPLPSNADADAWKRGSLQSRPLTEDVGIYHDENFFDHSQNQNPSVRESVNNGNVYCDVAPPTTSQATGGRESLSVENVYTDLPTNDSPAPAPVARQPIRPAPLPPGPRPSAVNKPFMGTRVLPPLPSMPRPPAPHAMPDDSAIYQLQGEVDSHEVNESEDSLSDGGEIYSAVEETTTLKPFDPAEMSSRIPITPTSPVRRTERQGMLYKQGGKQGNKGWRKRWVVFNGKDIRYYEDQKSKVSKRIIPMAVMKNVENDVRPGESKQYRFKLFTLDRVFIFAAEDLDDLTYWSSTLLQAIIKYKDVECNMLIPGGDMAGPDKEGFLKMDGTKGKCYIAIKGDKLCYYNNYDDFKVASPIHEIEMQLASVKDAGKNKIQLITNYHSFLFTCDSVQDFQQWREAMEEAIAEGLSDDTVLKQVYENRSNKQCADCSAPEPHWASINLGITLCKSCSGVHRHLGTSISKVRSLRMDHKVWSTSLVKMFQAIGNDNSNDFWEWKLPLEDKLEPDVDTQTRQTFIMSKYQSKMYCKDHALQGKQESLNESLCRSVQRDDIMETVSLLFHGAETTHESSCIYFGTPSLTPVQLAKLAKQTVQLEFLYQNGADGMNGSGSGSFSGASVSRRNISFKGYLYKTGSNQKEFLKRWCVLENGTLSYFADQKAIVAKDTIEVKDIMSVNRTTNEKYEHSFEVCTTKSGGRVYLFATDSEEEIAEWITNIAKSCVPYTAIDEVQPFYAAGWMFIREGATGDWRKTWIQLKERQLALFVEHERESSYVDLRKAVGLKEQEGTCNESYENGMMFVVDWPGRALYFQADMKKDTESWWKIIHTAATESGPKLDEQQLTQEDIPVIVDKCIKFISAHGTTTEGIYRLNGTHSKVAHLLEAFREDARSVHLKADDYSVHDVANALKRYFRTLTAPLLTRDLYPKFVETAAYQDHNSKLQWYKYHLGQLPKVNFNTLKKLLLHLQIIAKNNAENKMTDVNLGSIFGPALMTLDSDHTGQKYNTTQQEIATLVDMIRYYDWLFDVDKATKEKEEKIEEALEKMKKAQAPQAQAGDFMIPIYIGDKSGTCHMVKVPASMTVEELLSEIMIVAKLRPGNWGIFEVICDGQLERPLHFSEKPLPVTFRWSHWGEEDGRNSYLCVKPNVIYEQLEQVFNPHISSFSELRFSDKKRFNKFFFEFSQSNLSYYKDSKLGSPIGSWKVEDLTIYLGVEQKRSKEKWCFTFIEDNEKVVRSKDSPFFGKTVCCNSEDERLRWLAAMYYAQHPEGLYKEGASKEPVSLASPGSSSSLSSMGTEQDPKGSPKFSKAFSKVTTSFRFLKKN</sequence>
<dbReference type="Proteomes" id="UP000085678">
    <property type="component" value="Unplaced"/>
</dbReference>
<dbReference type="SUPFAM" id="SSF48350">
    <property type="entry name" value="GTPase activation domain, GAP"/>
    <property type="match status" value="1"/>
</dbReference>
<dbReference type="Gene3D" id="3.10.20.90">
    <property type="entry name" value="Phosphatidylinositol 3-kinase Catalytic Subunit, Chain A, domain 1"/>
    <property type="match status" value="1"/>
</dbReference>
<feature type="domain" description="Arf-GAP" evidence="6">
    <location>
        <begin position="1013"/>
        <end position="1138"/>
    </location>
</feature>
<dbReference type="Gene3D" id="1.10.220.150">
    <property type="entry name" value="Arf GTPase activating protein"/>
    <property type="match status" value="1"/>
</dbReference>
<dbReference type="PANTHER" id="PTHR45899:SF2">
    <property type="entry name" value="RHO GTPASE ACTIVATING PROTEIN AT 15B, ISOFORM C"/>
    <property type="match status" value="1"/>
</dbReference>
<dbReference type="PANTHER" id="PTHR45899">
    <property type="entry name" value="RHO GTPASE ACTIVATING PROTEIN AT 15B, ISOFORM C"/>
    <property type="match status" value="1"/>
</dbReference>
<dbReference type="SUPFAM" id="SSF50729">
    <property type="entry name" value="PH domain-like"/>
    <property type="match status" value="5"/>
</dbReference>
<dbReference type="PROSITE" id="PS50003">
    <property type="entry name" value="PH_DOMAIN"/>
    <property type="match status" value="5"/>
</dbReference>
<dbReference type="InterPro" id="IPR001849">
    <property type="entry name" value="PH_domain"/>
</dbReference>